<dbReference type="InterPro" id="IPR058353">
    <property type="entry name" value="DUF8040"/>
</dbReference>
<dbReference type="AlphaFoldDB" id="D7LX85"/>
<accession>D7LX85</accession>
<dbReference type="eggNOG" id="KOG4585">
    <property type="taxonomic scope" value="Eukaryota"/>
</dbReference>
<keyword evidence="3" id="KW-1185">Reference proteome</keyword>
<evidence type="ECO:0000313" key="2">
    <source>
        <dbReference type="EMBL" id="EFH50823.1"/>
    </source>
</evidence>
<evidence type="ECO:0000313" key="3">
    <source>
        <dbReference type="Proteomes" id="UP000008694"/>
    </source>
</evidence>
<dbReference type="Pfam" id="PF26138">
    <property type="entry name" value="DUF8040"/>
    <property type="match status" value="1"/>
</dbReference>
<gene>
    <name evidence="2" type="ORF">ARALYDRAFT_911192</name>
</gene>
<dbReference type="Proteomes" id="UP000008694">
    <property type="component" value="Unassembled WGS sequence"/>
</dbReference>
<organism evidence="3">
    <name type="scientific">Arabidopsis lyrata subsp. lyrata</name>
    <name type="common">Lyre-leaved rock-cress</name>
    <dbReference type="NCBI Taxonomy" id="81972"/>
    <lineage>
        <taxon>Eukaryota</taxon>
        <taxon>Viridiplantae</taxon>
        <taxon>Streptophyta</taxon>
        <taxon>Embryophyta</taxon>
        <taxon>Tracheophyta</taxon>
        <taxon>Spermatophyta</taxon>
        <taxon>Magnoliopsida</taxon>
        <taxon>eudicotyledons</taxon>
        <taxon>Gunneridae</taxon>
        <taxon>Pentapetalae</taxon>
        <taxon>rosids</taxon>
        <taxon>malvids</taxon>
        <taxon>Brassicales</taxon>
        <taxon>Brassicaceae</taxon>
        <taxon>Camelineae</taxon>
        <taxon>Arabidopsis</taxon>
    </lineage>
</organism>
<feature type="domain" description="DUF8040" evidence="1">
    <location>
        <begin position="429"/>
        <end position="509"/>
    </location>
</feature>
<dbReference type="InterPro" id="IPR045249">
    <property type="entry name" value="HARBI1-like"/>
</dbReference>
<dbReference type="PANTHER" id="PTHR22930:SF281">
    <property type="entry name" value="NUCLEASE"/>
    <property type="match status" value="1"/>
</dbReference>
<sequence>MESGVSSSIVHNSKDAGSLSVSLKASSHRISSLLATSSPPPKIQPNLPSLVFEFSGCLPLGSFRPMLLPVKEKKMSGSANLIVVGVSREDPSFPQVGLGPFSFSSRPIFERCVSSCFLQKSRSGPHPLLFFLSQFLSRFMPPIDRGRQLEHNLSLLLCWFKIYLRTLPLEPPSCIIHEFKSLKKDGIMIPSLRSGDYQNFFNFSSPLHLFTESNQLLLLFSIIRDSPLEFKSLKKNGIMIPSLRSGDYRNFFNFSSPLHLVTKSNELLLLFSIIRNSPLEYKSLKKNGIMIPSPTSGDYRNFLNPSYPLPLIFKLKIVPKEIYIFQDILLFVPTSSLRFVSTNQEAKDFFSTSHDLLIVTTTNFADLLAEVSMTHFEVACERIELWNLENEQFEELVIQPALTYYDRYFQRAPVQTDGGLGWRNIWRRLQQDDAACLQLLRMSLPCFTTLCNILQTNYGLQPTLNISIEESVAMFLRICGHNEVQRDVGLRFGRNQETVQRKFREVLTATELLACDYIRTPTRQELYRIPERLQVDRRYWPYFSGFVGAMDGTHVCVKVKLELQGMYWNRHDNKKWRIISDFPRYNVHIQKRVVMATVGLHNFIRISNFSDADFADVVTETNINNGDFEHDVGDMDAAELADGEHMTEIKDNIANMLWENQNNR</sequence>
<name>D7LX85_ARALL</name>
<dbReference type="HOGENOM" id="CLU_413545_0_0_1"/>
<dbReference type="PANTHER" id="PTHR22930">
    <property type="match status" value="1"/>
</dbReference>
<protein>
    <recommendedName>
        <fullName evidence="1">DUF8040 domain-containing protein</fullName>
    </recommendedName>
</protein>
<dbReference type="EMBL" id="GL348718">
    <property type="protein sequence ID" value="EFH50823.1"/>
    <property type="molecule type" value="Genomic_DNA"/>
</dbReference>
<proteinExistence type="predicted"/>
<dbReference type="Gramene" id="scaffold_603249.1">
    <property type="protein sequence ID" value="scaffold_603249.1"/>
    <property type="gene ID" value="scaffold_603249.1"/>
</dbReference>
<evidence type="ECO:0000259" key="1">
    <source>
        <dbReference type="Pfam" id="PF26138"/>
    </source>
</evidence>
<reference evidence="3" key="1">
    <citation type="journal article" date="2011" name="Nat. Genet.">
        <title>The Arabidopsis lyrata genome sequence and the basis of rapid genome size change.</title>
        <authorList>
            <person name="Hu T.T."/>
            <person name="Pattyn P."/>
            <person name="Bakker E.G."/>
            <person name="Cao J."/>
            <person name="Cheng J.-F."/>
            <person name="Clark R.M."/>
            <person name="Fahlgren N."/>
            <person name="Fawcett J.A."/>
            <person name="Grimwood J."/>
            <person name="Gundlach H."/>
            <person name="Haberer G."/>
            <person name="Hollister J.D."/>
            <person name="Ossowski S."/>
            <person name="Ottilar R.P."/>
            <person name="Salamov A.A."/>
            <person name="Schneeberger K."/>
            <person name="Spannagl M."/>
            <person name="Wang X."/>
            <person name="Yang L."/>
            <person name="Nasrallah M.E."/>
            <person name="Bergelson J."/>
            <person name="Carrington J.C."/>
            <person name="Gaut B.S."/>
            <person name="Schmutz J."/>
            <person name="Mayer K.F.X."/>
            <person name="Van de Peer Y."/>
            <person name="Grigoriev I.V."/>
            <person name="Nordborg M."/>
            <person name="Weigel D."/>
            <person name="Guo Y.-L."/>
        </authorList>
    </citation>
    <scope>NUCLEOTIDE SEQUENCE [LARGE SCALE GENOMIC DNA]</scope>
    <source>
        <strain evidence="3">cv. MN47</strain>
    </source>
</reference>